<dbReference type="HOGENOM" id="CLU_1684553_0_0_6"/>
<dbReference type="PATRIC" id="fig|271065.3.peg.3322"/>
<organism evidence="1 2">
    <name type="scientific">Methylotuvimicrobium alcaliphilum (strain DSM 19304 / NCIMB 14124 / VKM B-2133 / 20Z)</name>
    <name type="common">Methylomicrobium alcaliphilum</name>
    <dbReference type="NCBI Taxonomy" id="1091494"/>
    <lineage>
        <taxon>Bacteria</taxon>
        <taxon>Pseudomonadati</taxon>
        <taxon>Pseudomonadota</taxon>
        <taxon>Gammaproteobacteria</taxon>
        <taxon>Methylococcales</taxon>
        <taxon>Methylococcaceae</taxon>
        <taxon>Methylotuvimicrobium</taxon>
    </lineage>
</organism>
<name>G4T3T8_META2</name>
<proteinExistence type="predicted"/>
<sequence>MKSSYIVQAIIKQWDKSRLSETDFLERAAMPDCYPVVSPKVVDIGRQRLSLDCHGGDEYRKIACSLFDESLICDRLLLNPNDGSVVYLGTPNQNRPLQRLGKLAEGNWLQCRYNWRYRVHRDGWFYWLYEEVILNVALTEVSKEKIFIDTPPSLVFDDFTLGRQEK</sequence>
<reference evidence="2" key="1">
    <citation type="journal article" date="2012" name="J. Bacteriol.">
        <title>Genome sequence of the haloalkaliphilic methanotrophic bacterium Methylomicrobium alcaliphilum 20Z.</title>
        <authorList>
            <person name="Vuilleumier S."/>
            <person name="Khmelenina V.N."/>
            <person name="Bringel F."/>
            <person name="Reshetnikov A.S."/>
            <person name="Lajus A."/>
            <person name="Mangenot S."/>
            <person name="Rouy Z."/>
            <person name="Op den Camp H.J."/>
            <person name="Jetten M.S."/>
            <person name="Dispirito A.A."/>
            <person name="Dunfield P."/>
            <person name="Klotz M.G."/>
            <person name="Semrau J.D."/>
            <person name="Stein L.Y."/>
            <person name="Barbe V."/>
            <person name="Medigue C."/>
            <person name="Trotsenko Y.A."/>
            <person name="Kalyuzhnaya M.G."/>
        </authorList>
    </citation>
    <scope>NUCLEOTIDE SEQUENCE [LARGE SCALE GENOMIC DNA]</scope>
    <source>
        <strain evidence="2">DSM 19304 / NCIMB 14124 / VKM B-2133 / 20Z</strain>
    </source>
</reference>
<accession>G4T3T8</accession>
<dbReference type="RefSeq" id="WP_014149653.1">
    <property type="nucleotide sequence ID" value="NC_016112.1"/>
</dbReference>
<dbReference type="EMBL" id="FO082060">
    <property type="protein sequence ID" value="CCE24893.1"/>
    <property type="molecule type" value="Genomic_DNA"/>
</dbReference>
<protein>
    <submittedName>
        <fullName evidence="1">Uncharacterized protein</fullName>
    </submittedName>
</protein>
<evidence type="ECO:0000313" key="1">
    <source>
        <dbReference type="EMBL" id="CCE24893.1"/>
    </source>
</evidence>
<evidence type="ECO:0000313" key="2">
    <source>
        <dbReference type="Proteomes" id="UP000008315"/>
    </source>
</evidence>
<dbReference type="AlphaFoldDB" id="G4T3T8"/>
<dbReference type="Proteomes" id="UP000008315">
    <property type="component" value="Chromosome"/>
</dbReference>
<keyword evidence="2" id="KW-1185">Reference proteome</keyword>
<dbReference type="STRING" id="1091494.MEALZ_3228"/>
<gene>
    <name evidence="1" type="ordered locus">MEALZ_3228</name>
</gene>
<dbReference type="KEGG" id="mah:MEALZ_3228"/>